<reference evidence="1" key="1">
    <citation type="submission" date="2022-02" db="EMBL/GenBank/DDBJ databases">
        <title>Plant Genome Project.</title>
        <authorList>
            <person name="Zhang R.-G."/>
        </authorList>
    </citation>
    <scope>NUCLEOTIDE SEQUENCE</scope>
    <source>
        <strain evidence="1">AT1</strain>
    </source>
</reference>
<comment type="caution">
    <text evidence="1">The sequence shown here is derived from an EMBL/GenBank/DDBJ whole genome shotgun (WGS) entry which is preliminary data.</text>
</comment>
<evidence type="ECO:0000313" key="1">
    <source>
        <dbReference type="EMBL" id="KAI8553691.1"/>
    </source>
</evidence>
<protein>
    <submittedName>
        <fullName evidence="1">Uncharacterized protein</fullName>
    </submittedName>
</protein>
<evidence type="ECO:0000313" key="2">
    <source>
        <dbReference type="Proteomes" id="UP001062846"/>
    </source>
</evidence>
<organism evidence="1 2">
    <name type="scientific">Rhododendron molle</name>
    <name type="common">Chinese azalea</name>
    <name type="synonym">Azalea mollis</name>
    <dbReference type="NCBI Taxonomy" id="49168"/>
    <lineage>
        <taxon>Eukaryota</taxon>
        <taxon>Viridiplantae</taxon>
        <taxon>Streptophyta</taxon>
        <taxon>Embryophyta</taxon>
        <taxon>Tracheophyta</taxon>
        <taxon>Spermatophyta</taxon>
        <taxon>Magnoliopsida</taxon>
        <taxon>eudicotyledons</taxon>
        <taxon>Gunneridae</taxon>
        <taxon>Pentapetalae</taxon>
        <taxon>asterids</taxon>
        <taxon>Ericales</taxon>
        <taxon>Ericaceae</taxon>
        <taxon>Ericoideae</taxon>
        <taxon>Rhodoreae</taxon>
        <taxon>Rhododendron</taxon>
    </lineage>
</organism>
<accession>A0ACC0NKB3</accession>
<proteinExistence type="predicted"/>
<gene>
    <name evidence="1" type="ORF">RHMOL_Rhmol05G0036300</name>
</gene>
<dbReference type="EMBL" id="CM046392">
    <property type="protein sequence ID" value="KAI8553691.1"/>
    <property type="molecule type" value="Genomic_DNA"/>
</dbReference>
<sequence length="91" mass="10584">MDSSVKEEDEDDKDMEMCMSFEHRIRDLPDYEHSREDNREEGVVRDESAQLDFSFKLPKGYSSGIFVMVQVGSTKNIYLVETDKPQDTRGL</sequence>
<dbReference type="Proteomes" id="UP001062846">
    <property type="component" value="Chromosome 5"/>
</dbReference>
<keyword evidence="2" id="KW-1185">Reference proteome</keyword>
<name>A0ACC0NKB3_RHOML</name>